<dbReference type="InterPro" id="IPR049874">
    <property type="entry name" value="ROK_cs"/>
</dbReference>
<organism evidence="3 4">
    <name type="scientific">Nocardia terpenica</name>
    <dbReference type="NCBI Taxonomy" id="455432"/>
    <lineage>
        <taxon>Bacteria</taxon>
        <taxon>Bacillati</taxon>
        <taxon>Actinomycetota</taxon>
        <taxon>Actinomycetes</taxon>
        <taxon>Mycobacteriales</taxon>
        <taxon>Nocardiaceae</taxon>
        <taxon>Nocardia</taxon>
    </lineage>
</organism>
<dbReference type="PANTHER" id="PTHR18964:SF173">
    <property type="entry name" value="GLUCOKINASE"/>
    <property type="match status" value="1"/>
</dbReference>
<dbReference type="AlphaFoldDB" id="A0A291RH39"/>
<gene>
    <name evidence="3" type="ORF">CRH09_12525</name>
</gene>
<evidence type="ECO:0000256" key="2">
    <source>
        <dbReference type="SAM" id="MobiDB-lite"/>
    </source>
</evidence>
<dbReference type="Pfam" id="PF00480">
    <property type="entry name" value="ROK"/>
    <property type="match status" value="1"/>
</dbReference>
<evidence type="ECO:0000313" key="3">
    <source>
        <dbReference type="EMBL" id="ATL66911.1"/>
    </source>
</evidence>
<name>A0A291RH39_9NOCA</name>
<dbReference type="GO" id="GO:0016301">
    <property type="term" value="F:kinase activity"/>
    <property type="evidence" value="ECO:0007669"/>
    <property type="project" value="UniProtKB-KW"/>
</dbReference>
<reference evidence="3 4" key="1">
    <citation type="submission" date="2017-10" db="EMBL/GenBank/DDBJ databases">
        <title>Comparative genomics between pathogenic Norcardia.</title>
        <authorList>
            <person name="Zeng L."/>
        </authorList>
    </citation>
    <scope>NUCLEOTIDE SEQUENCE [LARGE SCALE GENOMIC DNA]</scope>
    <source>
        <strain evidence="3 4">NC_YFY_NT001</strain>
    </source>
</reference>
<dbReference type="InterPro" id="IPR043129">
    <property type="entry name" value="ATPase_NBD"/>
</dbReference>
<sequence length="372" mass="38363">MTTRIGREAPLTVGIDVGGTNIRASVVDGAGEVLDTVQAPTPHSEQALEDGLERAVRELCARHPIGAVGLAVAGFVDETRSAVRFAPHLPWEDTPVARRLTDRLGLPVILEHDANAAMWAEYRFGAAAGAHNGVLVAIGTGIGAALLVGGRLYRGSFGVAPELGHLQVVPHGRACPCGKRGCWERYCSGTALVDTALEMLATDPMSSTILARDAARDPGSLTGRRVAGAAQDGDPVALRVMAEFARWLGLGLAFVSDIFDPDLIVIAGGVSSSAPMFLDDAREHYAAAITGARHRPLARIRTTQLGEAAGMVGAAELARAALVSERIGAPAEKPTPGAKSTAKTSGKSGAGRRSSTAAGRAPAADGKAGARR</sequence>
<keyword evidence="3" id="KW-0418">Kinase</keyword>
<protein>
    <submittedName>
        <fullName evidence="3">Glucokinase</fullName>
    </submittedName>
</protein>
<dbReference type="PROSITE" id="PS01125">
    <property type="entry name" value="ROK"/>
    <property type="match status" value="1"/>
</dbReference>
<dbReference type="GeneID" id="88358227"/>
<proteinExistence type="inferred from homology"/>
<feature type="region of interest" description="Disordered" evidence="2">
    <location>
        <begin position="328"/>
        <end position="372"/>
    </location>
</feature>
<dbReference type="Proteomes" id="UP000221961">
    <property type="component" value="Chromosome"/>
</dbReference>
<dbReference type="Gene3D" id="3.30.420.40">
    <property type="match status" value="2"/>
</dbReference>
<evidence type="ECO:0000313" key="4">
    <source>
        <dbReference type="Proteomes" id="UP000221961"/>
    </source>
</evidence>
<dbReference type="EMBL" id="CP023778">
    <property type="protein sequence ID" value="ATL66911.1"/>
    <property type="molecule type" value="Genomic_DNA"/>
</dbReference>
<keyword evidence="3" id="KW-0808">Transferase</keyword>
<feature type="compositionally biased region" description="Low complexity" evidence="2">
    <location>
        <begin position="345"/>
        <end position="372"/>
    </location>
</feature>
<dbReference type="CDD" id="cd24061">
    <property type="entry name" value="ASKHA_NBD_ROK_SgGLK-like"/>
    <property type="match status" value="1"/>
</dbReference>
<dbReference type="KEGG" id="ntp:CRH09_12525"/>
<evidence type="ECO:0000256" key="1">
    <source>
        <dbReference type="ARBA" id="ARBA00006479"/>
    </source>
</evidence>
<comment type="similarity">
    <text evidence="1">Belongs to the ROK (NagC/XylR) family.</text>
</comment>
<dbReference type="PANTHER" id="PTHR18964">
    <property type="entry name" value="ROK (REPRESSOR, ORF, KINASE) FAMILY"/>
    <property type="match status" value="1"/>
</dbReference>
<accession>A0A291RH39</accession>
<dbReference type="RefSeq" id="WP_098694077.1">
    <property type="nucleotide sequence ID" value="NZ_CP023778.1"/>
</dbReference>
<dbReference type="SUPFAM" id="SSF53067">
    <property type="entry name" value="Actin-like ATPase domain"/>
    <property type="match status" value="1"/>
</dbReference>
<dbReference type="InterPro" id="IPR000600">
    <property type="entry name" value="ROK"/>
</dbReference>